<evidence type="ECO:0000313" key="1">
    <source>
        <dbReference type="EMBL" id="GEV95420.1"/>
    </source>
</evidence>
<comment type="caution">
    <text evidence="1">The sequence shown here is derived from an EMBL/GenBank/DDBJ whole genome shotgun (WGS) entry which is preliminary data.</text>
</comment>
<organism evidence="1">
    <name type="scientific">Tanacetum cinerariifolium</name>
    <name type="common">Dalmatian daisy</name>
    <name type="synonym">Chrysanthemum cinerariifolium</name>
    <dbReference type="NCBI Taxonomy" id="118510"/>
    <lineage>
        <taxon>Eukaryota</taxon>
        <taxon>Viridiplantae</taxon>
        <taxon>Streptophyta</taxon>
        <taxon>Embryophyta</taxon>
        <taxon>Tracheophyta</taxon>
        <taxon>Spermatophyta</taxon>
        <taxon>Magnoliopsida</taxon>
        <taxon>eudicotyledons</taxon>
        <taxon>Gunneridae</taxon>
        <taxon>Pentapetalae</taxon>
        <taxon>asterids</taxon>
        <taxon>campanulids</taxon>
        <taxon>Asterales</taxon>
        <taxon>Asteraceae</taxon>
        <taxon>Asteroideae</taxon>
        <taxon>Anthemideae</taxon>
        <taxon>Anthemidinae</taxon>
        <taxon>Tanacetum</taxon>
    </lineage>
</organism>
<feature type="non-terminal residue" evidence="1">
    <location>
        <position position="1"/>
    </location>
</feature>
<dbReference type="AlphaFoldDB" id="A0A699GSR4"/>
<name>A0A699GSR4_TANCI</name>
<accession>A0A699GSR4</accession>
<reference evidence="1" key="1">
    <citation type="journal article" date="2019" name="Sci. Rep.">
        <title>Draft genome of Tanacetum cinerariifolium, the natural source of mosquito coil.</title>
        <authorList>
            <person name="Yamashiro T."/>
            <person name="Shiraishi A."/>
            <person name="Satake H."/>
            <person name="Nakayama K."/>
        </authorList>
    </citation>
    <scope>NUCLEOTIDE SEQUENCE</scope>
</reference>
<protein>
    <submittedName>
        <fullName evidence="1">Pentatricopeptide repeat-containing protein</fullName>
    </submittedName>
</protein>
<sequence length="457" mass="51117">WASFLEKFNYVIKHKSGASNKVADAVSRNTTLLVTISNEVVGFNSIKELYASDADFGNIWMELETKQHRGGGRVFIAFCVVVDAGNMSVEELVSWAEETTTMASKPCDDDISVTSVVDNGKGLADKVKGRMVDEGKAGRKPARSRNSGIIIGENVNLNFSEDDDSDSDINIDVTFRNQGLWFRVDEGSLVRSALLKLVLVPFSKNTFMLWGVKIEQRFKGSVELEEIYKGTTDSESEYSEKFIDYLSDDHKEYMDKLMHQLRDKGDGLTDPFTILENDQSNEKFPIHDEHTHWKVRKPRVGERSYGKEIFDSNDGSTIKLGMTVNLDDKTYFDRFYCCFYGLKKGFQLGCRHVIALDRFWYVIPAGRNLFEVRNGSEAFTVDKHKRTCTCRMCSQVRQGSVATSINVASVGVKADTNVASMDVESSACNDTVRSASLGDFVSVRCEGTITATTSRVA</sequence>
<proteinExistence type="predicted"/>
<gene>
    <name evidence="1" type="ORF">Tci_167397</name>
</gene>
<dbReference type="EMBL" id="BKCJ010039918">
    <property type="protein sequence ID" value="GEV95420.1"/>
    <property type="molecule type" value="Genomic_DNA"/>
</dbReference>